<keyword evidence="1" id="KW-0175">Coiled coil</keyword>
<organism evidence="2 3">
    <name type="scientific">Acinetobacter baumannii</name>
    <dbReference type="NCBI Taxonomy" id="470"/>
    <lineage>
        <taxon>Bacteria</taxon>
        <taxon>Pseudomonadati</taxon>
        <taxon>Pseudomonadota</taxon>
        <taxon>Gammaproteobacteria</taxon>
        <taxon>Moraxellales</taxon>
        <taxon>Moraxellaceae</taxon>
        <taxon>Acinetobacter</taxon>
        <taxon>Acinetobacter calcoaceticus/baumannii complex</taxon>
    </lineage>
</organism>
<evidence type="ECO:0000313" key="3">
    <source>
        <dbReference type="Proteomes" id="UP000634608"/>
    </source>
</evidence>
<evidence type="ECO:0000313" key="2">
    <source>
        <dbReference type="EMBL" id="MBD0222679.1"/>
    </source>
</evidence>
<sequence>VELRFDNTYGKLGGAYNAYNELAVRRQVTREGKSEYFLNGTRCRRRDITDIFLGTGLGPRSYAVIEQGMINRLVDAKPEEMRIFIEEAAGVSRYQARRRETLQHLEHTEQNLSRLEDIALELKSQLKTLKRQSEAAVQYKTLESQIRTLKIEILSFQAEKSVRLQE</sequence>
<accession>A0A8I0KCK9</accession>
<evidence type="ECO:0000256" key="1">
    <source>
        <dbReference type="SAM" id="Coils"/>
    </source>
</evidence>
<name>A0A8I0KCK9_ACIBA</name>
<dbReference type="Gene3D" id="3.40.50.300">
    <property type="entry name" value="P-loop containing nucleotide triphosphate hydrolases"/>
    <property type="match status" value="1"/>
</dbReference>
<comment type="caution">
    <text evidence="2">The sequence shown here is derived from an EMBL/GenBank/DDBJ whole genome shotgun (WGS) entry which is preliminary data.</text>
</comment>
<dbReference type="PANTHER" id="PTHR43977">
    <property type="entry name" value="STRUCTURAL MAINTENANCE OF CHROMOSOMES PROTEIN 3"/>
    <property type="match status" value="1"/>
</dbReference>
<dbReference type="EMBL" id="JACSVK010000661">
    <property type="protein sequence ID" value="MBD0222679.1"/>
    <property type="molecule type" value="Genomic_DNA"/>
</dbReference>
<protein>
    <submittedName>
        <fullName evidence="2">Chromosome segregation protein SMC</fullName>
    </submittedName>
</protein>
<feature type="non-terminal residue" evidence="2">
    <location>
        <position position="166"/>
    </location>
</feature>
<dbReference type="Proteomes" id="UP000634608">
    <property type="component" value="Unassembled WGS sequence"/>
</dbReference>
<dbReference type="InterPro" id="IPR027417">
    <property type="entry name" value="P-loop_NTPase"/>
</dbReference>
<gene>
    <name evidence="2" type="ORF">IAG11_22925</name>
</gene>
<proteinExistence type="predicted"/>
<feature type="non-terminal residue" evidence="2">
    <location>
        <position position="1"/>
    </location>
</feature>
<reference evidence="2" key="1">
    <citation type="submission" date="2020-08" db="EMBL/GenBank/DDBJ databases">
        <title>Diversity of carbapenem-resistant Acinetobacter baumannii and bacteriophage-mediated spread of the Oxa23 carbapenemase.</title>
        <authorList>
            <person name="Abouelfetouh A."/>
            <person name="Mattock J."/>
            <person name="Turner D."/>
            <person name="Li E."/>
            <person name="Evans B.A."/>
        </authorList>
    </citation>
    <scope>NUCLEOTIDE SEQUENCE</scope>
    <source>
        <strain evidence="2">A86</strain>
    </source>
</reference>
<feature type="coiled-coil region" evidence="1">
    <location>
        <begin position="98"/>
        <end position="159"/>
    </location>
</feature>
<dbReference type="SUPFAM" id="SSF52540">
    <property type="entry name" value="P-loop containing nucleoside triphosphate hydrolases"/>
    <property type="match status" value="1"/>
</dbReference>
<dbReference type="AlphaFoldDB" id="A0A8I0KCK9"/>